<accession>A0A077ZP03</accession>
<name>A0A077ZP03_STYLE</name>
<sequence>MQNSQQINSKFILNKSIDLQLRKNEKQGALSSDYQQSQIANSLKSHMLIKEFDGVLFGAQTSTFDRQKDSLTKQMIKRPDSQLPFYAWQCLSFKTLNRTVDFVIKDNQQIFQVISVVQLLMSNLQQVKQLKRDLKRKYQQQNKLQSKMSKLKKSVSKQIPNNQANLSNSISQDQSFISSRQYDQGDKSTRVGSLENSFCPEIQNESKNIKNGFEAKFPNFPIDMSYFSKKALADIEAQIRMYKLMRIKMKISYEACHRRTSVLETFLRSIYLTYKNLYINKLSIPNNKPINEILDESDDSRDEEPSYVNELNSCVQNQNKIRNQINQLKVIEIFKRMKSTNKYSNIKFCLKKLYISRENLKKTIYEKERNYFKIPQEFRLRKLSQSYWFYDPLKIIIEEVINNKSISLFNILISPSKFKQETRSKSFINCMSVKEKKNTNLSANKSIEQSAQFLVPKTQDTILSKDQIEQTRKEILHKQIFVQQLANLSLKNSFIKQNKEFIQKTGREIPQEINHQLVILLISSLYIQKKQYSTELKDKRVKVLKKVKRHRSNEKRKIQVLNEQIDQEIKYFTPVYHNIVEHQIKQKLSINQMIKGNKVIEGWIMKRQQPLSTLRQPQNQFGPITVRQLGESKSFSSRNHEATQDNSIVRLSEDSEIQVSSSSATSSPGSSSRYSSCILSGIQVQPNSKLGRYQYNEEQFQSPRQDNQVFISDRKRYLLNL</sequence>
<keyword evidence="1" id="KW-0175">Coiled coil</keyword>
<protein>
    <submittedName>
        <fullName evidence="3">Uncharacterized protein</fullName>
    </submittedName>
</protein>
<evidence type="ECO:0000256" key="2">
    <source>
        <dbReference type="SAM" id="MobiDB-lite"/>
    </source>
</evidence>
<dbReference type="EMBL" id="CCKQ01000046">
    <property type="protein sequence ID" value="CDW71110.1"/>
    <property type="molecule type" value="Genomic_DNA"/>
</dbReference>
<dbReference type="InParanoid" id="A0A077ZP03"/>
<feature type="region of interest" description="Disordered" evidence="2">
    <location>
        <begin position="632"/>
        <end position="653"/>
    </location>
</feature>
<evidence type="ECO:0000256" key="1">
    <source>
        <dbReference type="SAM" id="Coils"/>
    </source>
</evidence>
<organism evidence="3 4">
    <name type="scientific">Stylonychia lemnae</name>
    <name type="common">Ciliate</name>
    <dbReference type="NCBI Taxonomy" id="5949"/>
    <lineage>
        <taxon>Eukaryota</taxon>
        <taxon>Sar</taxon>
        <taxon>Alveolata</taxon>
        <taxon>Ciliophora</taxon>
        <taxon>Intramacronucleata</taxon>
        <taxon>Spirotrichea</taxon>
        <taxon>Stichotrichia</taxon>
        <taxon>Sporadotrichida</taxon>
        <taxon>Oxytrichidae</taxon>
        <taxon>Stylonychinae</taxon>
        <taxon>Stylonychia</taxon>
    </lineage>
</organism>
<feature type="coiled-coil region" evidence="1">
    <location>
        <begin position="117"/>
        <end position="147"/>
    </location>
</feature>
<proteinExistence type="predicted"/>
<reference evidence="3 4" key="1">
    <citation type="submission" date="2014-06" db="EMBL/GenBank/DDBJ databases">
        <authorList>
            <person name="Swart Estienne"/>
        </authorList>
    </citation>
    <scope>NUCLEOTIDE SEQUENCE [LARGE SCALE GENOMIC DNA]</scope>
    <source>
        <strain evidence="3 4">130c</strain>
    </source>
</reference>
<dbReference type="AlphaFoldDB" id="A0A077ZP03"/>
<evidence type="ECO:0000313" key="3">
    <source>
        <dbReference type="EMBL" id="CDW71110.1"/>
    </source>
</evidence>
<gene>
    <name evidence="3" type="primary">Contig10663.g11384</name>
    <name evidence="3" type="ORF">STYLEM_49</name>
</gene>
<keyword evidence="4" id="KW-1185">Reference proteome</keyword>
<dbReference type="Proteomes" id="UP000039865">
    <property type="component" value="Unassembled WGS sequence"/>
</dbReference>
<evidence type="ECO:0000313" key="4">
    <source>
        <dbReference type="Proteomes" id="UP000039865"/>
    </source>
</evidence>
<dbReference type="OrthoDB" id="327477at2759"/>